<reference evidence="14 15" key="1">
    <citation type="submission" date="2018-01" db="EMBL/GenBank/DDBJ databases">
        <authorList>
            <person name="Gaut B.S."/>
            <person name="Morton B.R."/>
            <person name="Clegg M.T."/>
            <person name="Duvall M.R."/>
        </authorList>
    </citation>
    <scope>NUCLEOTIDE SEQUENCE [LARGE SCALE GENOMIC DNA]</scope>
    <source>
        <strain evidence="14">Cupriavidus taiwanensis LMG 19425</strain>
    </source>
</reference>
<dbReference type="Pfam" id="PF13361">
    <property type="entry name" value="UvrD_C"/>
    <property type="match status" value="2"/>
</dbReference>
<dbReference type="EMBL" id="OOEF01000051">
    <property type="protein sequence ID" value="SPK70457.1"/>
    <property type="molecule type" value="Genomic_DNA"/>
</dbReference>
<evidence type="ECO:0000256" key="2">
    <source>
        <dbReference type="ARBA" id="ARBA00022741"/>
    </source>
</evidence>
<dbReference type="Gene3D" id="1.10.486.10">
    <property type="entry name" value="PCRA, domain 4"/>
    <property type="match status" value="1"/>
</dbReference>
<dbReference type="GO" id="GO:0016787">
    <property type="term" value="F:hydrolase activity"/>
    <property type="evidence" value="ECO:0007669"/>
    <property type="project" value="UniProtKB-UniRule"/>
</dbReference>
<gene>
    <name evidence="14" type="ORF">CT19425_110207</name>
    <name evidence="13" type="ORF">CT19425_U550008</name>
</gene>
<feature type="binding site" evidence="10">
    <location>
        <begin position="90"/>
        <end position="97"/>
    </location>
    <ligand>
        <name>ATP</name>
        <dbReference type="ChEBI" id="CHEBI:30616"/>
    </ligand>
</feature>
<evidence type="ECO:0000259" key="11">
    <source>
        <dbReference type="PROSITE" id="PS51198"/>
    </source>
</evidence>
<dbReference type="GO" id="GO:0005829">
    <property type="term" value="C:cytosol"/>
    <property type="evidence" value="ECO:0007669"/>
    <property type="project" value="TreeGrafter"/>
</dbReference>
<dbReference type="Proteomes" id="UP000255505">
    <property type="component" value="Chromosome I"/>
</dbReference>
<evidence type="ECO:0000256" key="7">
    <source>
        <dbReference type="ARBA" id="ARBA00034617"/>
    </source>
</evidence>
<dbReference type="GO" id="GO:0005524">
    <property type="term" value="F:ATP binding"/>
    <property type="evidence" value="ECO:0007669"/>
    <property type="project" value="UniProtKB-UniRule"/>
</dbReference>
<organism evidence="14 15">
    <name type="scientific">Cupriavidus taiwanensis</name>
    <dbReference type="NCBI Taxonomy" id="164546"/>
    <lineage>
        <taxon>Bacteria</taxon>
        <taxon>Pseudomonadati</taxon>
        <taxon>Pseudomonadota</taxon>
        <taxon>Betaproteobacteria</taxon>
        <taxon>Burkholderiales</taxon>
        <taxon>Burkholderiaceae</taxon>
        <taxon>Cupriavidus</taxon>
    </lineage>
</organism>
<keyword evidence="4 10" id="KW-0347">Helicase</keyword>
<evidence type="ECO:0000256" key="6">
    <source>
        <dbReference type="ARBA" id="ARBA00023235"/>
    </source>
</evidence>
<dbReference type="AlphaFoldDB" id="A0A375IHW8"/>
<dbReference type="Gene3D" id="1.10.10.160">
    <property type="match status" value="1"/>
</dbReference>
<dbReference type="GO" id="GO:0003677">
    <property type="term" value="F:DNA binding"/>
    <property type="evidence" value="ECO:0007669"/>
    <property type="project" value="InterPro"/>
</dbReference>
<dbReference type="EC" id="5.6.2.4" evidence="8"/>
<evidence type="ECO:0000313" key="15">
    <source>
        <dbReference type="Proteomes" id="UP000255505"/>
    </source>
</evidence>
<dbReference type="PANTHER" id="PTHR11070:SF3">
    <property type="entry name" value="DNA 3'-5' HELICASE"/>
    <property type="match status" value="1"/>
</dbReference>
<keyword evidence="3 10" id="KW-0378">Hydrolase</keyword>
<dbReference type="InterPro" id="IPR014016">
    <property type="entry name" value="UvrD-like_ATP-bd"/>
</dbReference>
<sequence>MLIEHLLSLDGAILRAAGCAGGLYGYTVGASLIQALPPAPPVTLDLAPAAAAAAATAPDAEALPAYLSRLNPEQRAAVEHGSEAPLLIIAGAGSGKTNTLAHRVARLVLGGADPRRILLLTFSRRAAAEMGRRVERIVDQALGTSTGAGRAALQWSGTFHAIGARLLREYAETLGLSPAFTISDRGDAADLMHVVRHDLGLSETASRFPKKETCLSIYSRVVNTQAPLEDVLRQQFPRYAMWADALRTLFAGYVEAKQKQHVLDYDDLLLYWAQAMAEPAIAHDMGARFDHILVDEYQDTNALQAWILLALRPDGRGLTVVGDDAQSIYAFRGATVRNILDFPAQFTPPAQQVTLSQNYRSTQPILQAANAVIGLAAERYTKDLWSERQSAEKPGVIVVNDEADQARFVVEQVLARREAGLTLMAQAVLFRAADHSAQVEIELARRNIPFVKFGGLKFLESTHVKDVLAVVRWLENPRDRIAGFRTLQLLPGIGPKTAARVLDAMALATEPLFSLQEFEPPPAAAPAWADLLGLARALMSPASPWPSEFEQVLAWYTPHLERLHDDAPARQADLQQLERIAATYGARERFLTELTLDPPSASSDESGVPSRDEDYLILSTIHSAKGQEWKAVYVLNAVDGCMPSDLATGTTEEIEEERRLLYVAMTRARDHLDVIVPQRFYVHQQVGFGDRHVYASRTRFLPNRVMPNFYSRSWPPPPMPGEGPVRPALAPVDLASRMRNMWR</sequence>
<feature type="domain" description="UvrD-like helicase C-terminal" evidence="12">
    <location>
        <begin position="363"/>
        <end position="626"/>
    </location>
</feature>
<dbReference type="GO" id="GO:0000725">
    <property type="term" value="P:recombinational repair"/>
    <property type="evidence" value="ECO:0007669"/>
    <property type="project" value="TreeGrafter"/>
</dbReference>
<evidence type="ECO:0000256" key="10">
    <source>
        <dbReference type="PROSITE-ProRule" id="PRU00560"/>
    </source>
</evidence>
<evidence type="ECO:0000313" key="14">
    <source>
        <dbReference type="EMBL" id="SPK73670.1"/>
    </source>
</evidence>
<evidence type="ECO:0000256" key="4">
    <source>
        <dbReference type="ARBA" id="ARBA00022806"/>
    </source>
</evidence>
<dbReference type="InterPro" id="IPR013986">
    <property type="entry name" value="DExx_box_DNA_helicase_dom_sf"/>
</dbReference>
<dbReference type="InterPro" id="IPR014017">
    <property type="entry name" value="DNA_helicase_UvrD-like_C"/>
</dbReference>
<dbReference type="InterPro" id="IPR000212">
    <property type="entry name" value="DNA_helicase_UvrD/REP"/>
</dbReference>
<evidence type="ECO:0000313" key="13">
    <source>
        <dbReference type="EMBL" id="SPK70457.1"/>
    </source>
</evidence>
<evidence type="ECO:0000256" key="1">
    <source>
        <dbReference type="ARBA" id="ARBA00009922"/>
    </source>
</evidence>
<dbReference type="PROSITE" id="PS51198">
    <property type="entry name" value="UVRD_HELICASE_ATP_BIND"/>
    <property type="match status" value="1"/>
</dbReference>
<evidence type="ECO:0000256" key="8">
    <source>
        <dbReference type="ARBA" id="ARBA00034808"/>
    </source>
</evidence>
<feature type="domain" description="UvrD-like helicase ATP-binding" evidence="11">
    <location>
        <begin position="69"/>
        <end position="362"/>
    </location>
</feature>
<dbReference type="CDD" id="cd17932">
    <property type="entry name" value="DEXQc_UvrD"/>
    <property type="match status" value="1"/>
</dbReference>
<evidence type="ECO:0000256" key="9">
    <source>
        <dbReference type="ARBA" id="ARBA00048988"/>
    </source>
</evidence>
<keyword evidence="5 10" id="KW-0067">ATP-binding</keyword>
<dbReference type="GO" id="GO:0043138">
    <property type="term" value="F:3'-5' DNA helicase activity"/>
    <property type="evidence" value="ECO:0007669"/>
    <property type="project" value="UniProtKB-EC"/>
</dbReference>
<comment type="catalytic activity">
    <reaction evidence="7">
        <text>Couples ATP hydrolysis with the unwinding of duplex DNA by translocating in the 3'-5' direction.</text>
        <dbReference type="EC" id="5.6.2.4"/>
    </reaction>
</comment>
<dbReference type="PANTHER" id="PTHR11070">
    <property type="entry name" value="UVRD / RECB / PCRA DNA HELICASE FAMILY MEMBER"/>
    <property type="match status" value="1"/>
</dbReference>
<dbReference type="Pfam" id="PF00580">
    <property type="entry name" value="UvrD-helicase"/>
    <property type="match status" value="1"/>
</dbReference>
<proteinExistence type="inferred from homology"/>
<evidence type="ECO:0000256" key="5">
    <source>
        <dbReference type="ARBA" id="ARBA00022840"/>
    </source>
</evidence>
<comment type="catalytic activity">
    <reaction evidence="9">
        <text>ATP + H2O = ADP + phosphate + H(+)</text>
        <dbReference type="Rhea" id="RHEA:13065"/>
        <dbReference type="ChEBI" id="CHEBI:15377"/>
        <dbReference type="ChEBI" id="CHEBI:15378"/>
        <dbReference type="ChEBI" id="CHEBI:30616"/>
        <dbReference type="ChEBI" id="CHEBI:43474"/>
        <dbReference type="ChEBI" id="CHEBI:456216"/>
        <dbReference type="EC" id="5.6.2.4"/>
    </reaction>
</comment>
<accession>A0A375IHW8</accession>
<protein>
    <recommendedName>
        <fullName evidence="8">DNA 3'-5' helicase</fullName>
        <ecNumber evidence="8">5.6.2.4</ecNumber>
    </recommendedName>
</protein>
<keyword evidence="6" id="KW-0413">Isomerase</keyword>
<name>A0A375IHW8_9BURK</name>
<dbReference type="EMBL" id="LT991976">
    <property type="protein sequence ID" value="SPK73670.1"/>
    <property type="molecule type" value="Genomic_DNA"/>
</dbReference>
<keyword evidence="2 10" id="KW-0547">Nucleotide-binding</keyword>
<evidence type="ECO:0000256" key="3">
    <source>
        <dbReference type="ARBA" id="ARBA00022801"/>
    </source>
</evidence>
<comment type="similarity">
    <text evidence="1">Belongs to the helicase family. UvrD subfamily.</text>
</comment>
<dbReference type="SUPFAM" id="SSF52540">
    <property type="entry name" value="P-loop containing nucleoside triphosphate hydrolases"/>
    <property type="match status" value="1"/>
</dbReference>
<dbReference type="InterPro" id="IPR027417">
    <property type="entry name" value="P-loop_NTPase"/>
</dbReference>
<dbReference type="Proteomes" id="UP000255505">
    <property type="component" value="Unassembled WGS sequence"/>
</dbReference>
<dbReference type="Gene3D" id="3.40.50.300">
    <property type="entry name" value="P-loop containing nucleotide triphosphate hydrolases"/>
    <property type="match status" value="2"/>
</dbReference>
<dbReference type="PROSITE" id="PS51217">
    <property type="entry name" value="UVRD_HELICASE_CTER"/>
    <property type="match status" value="1"/>
</dbReference>
<evidence type="ECO:0000259" key="12">
    <source>
        <dbReference type="PROSITE" id="PS51217"/>
    </source>
</evidence>